<dbReference type="Proteomes" id="UP000317303">
    <property type="component" value="Unassembled WGS sequence"/>
</dbReference>
<dbReference type="InterPro" id="IPR015590">
    <property type="entry name" value="Aldehyde_DH_dom"/>
</dbReference>
<feature type="domain" description="Aldehyde dehydrogenase" evidence="3">
    <location>
        <begin position="7"/>
        <end position="444"/>
    </location>
</feature>
<evidence type="ECO:0000313" key="5">
    <source>
        <dbReference type="Proteomes" id="UP000317303"/>
    </source>
</evidence>
<dbReference type="InterPro" id="IPR016163">
    <property type="entry name" value="Ald_DH_C"/>
</dbReference>
<evidence type="ECO:0000256" key="1">
    <source>
        <dbReference type="ARBA" id="ARBA00023002"/>
    </source>
</evidence>
<dbReference type="CDD" id="cd07129">
    <property type="entry name" value="ALDH_KGSADH"/>
    <property type="match status" value="1"/>
</dbReference>
<gene>
    <name evidence="4" type="ORF">JD82_02683</name>
</gene>
<keyword evidence="1" id="KW-0560">Oxidoreductase</keyword>
<dbReference type="PANTHER" id="PTHR43353">
    <property type="entry name" value="SUCCINATE-SEMIALDEHYDE DEHYDROGENASE, MITOCHONDRIAL"/>
    <property type="match status" value="1"/>
</dbReference>
<evidence type="ECO:0000256" key="2">
    <source>
        <dbReference type="SAM" id="MobiDB-lite"/>
    </source>
</evidence>
<protein>
    <submittedName>
        <fullName evidence="4">NADP-dependent aldehyde dehydrogenase</fullName>
    </submittedName>
</protein>
<dbReference type="PANTHER" id="PTHR43353:SF3">
    <property type="entry name" value="ALDEHYDE DEHYDROGENASE-RELATED"/>
    <property type="match status" value="1"/>
</dbReference>
<dbReference type="Gene3D" id="3.40.605.10">
    <property type="entry name" value="Aldehyde Dehydrogenase, Chain A, domain 1"/>
    <property type="match status" value="1"/>
</dbReference>
<dbReference type="InterPro" id="IPR016161">
    <property type="entry name" value="Ald_DH/histidinol_DH"/>
</dbReference>
<dbReference type="OrthoDB" id="9770537at2"/>
<accession>A0A660CEK1</accession>
<keyword evidence="5" id="KW-1185">Reference proteome</keyword>
<proteinExistence type="predicted"/>
<dbReference type="SUPFAM" id="SSF53720">
    <property type="entry name" value="ALDH-like"/>
    <property type="match status" value="1"/>
</dbReference>
<sequence>MSLNQGVDPRTGQPVGDPIPDTGPEQVRSAVRRAADCAPRLAGMPYADRGRLLNALATALRQHDDELIELADRETALGRPRLPGELARTAAQLDMFADVLRDGAFCEAVIDRPDANAVPPHGDLRRMLVPLGPVAVFAASNFPFAFSVLGGDTASALAAGCPVVVKAHPGHPGLSQRVADLATEALAEAGAPDGTLSVVHGYEAGPALVTDPSIRAVGFTGSTGGGRALYDLAVGRDDPIPFYGELGSVNPVVVTEAAVEARGREIAEGLAGSFRLGTGQFCTKPGVVLVPADSGFDAQVADVVRPSEPTPMLTARMRDAYQAGLAAFTDVPGVRAVVAAEPLDADGHDVLPAVLAVDAETFAAHADVLAGECFGPVTVLVEYRDRDSLHRALRAVPGSLTGSLHAEPGDPAAADVVATLRDGVGRIIVNGWPTGVAVTWSQHHGGPWPATTDPLHTSVGATAIRRFLRPVSYQDVPDELLPAELQDANPLGLPRRVDGALT</sequence>
<evidence type="ECO:0000313" key="4">
    <source>
        <dbReference type="EMBL" id="TWH20834.1"/>
    </source>
</evidence>
<evidence type="ECO:0000259" key="3">
    <source>
        <dbReference type="Pfam" id="PF00171"/>
    </source>
</evidence>
<dbReference type="InterPro" id="IPR044151">
    <property type="entry name" value="ALDH_KGSADH"/>
</dbReference>
<comment type="caution">
    <text evidence="4">The sequence shown here is derived from an EMBL/GenBank/DDBJ whole genome shotgun (WGS) entry which is preliminary data.</text>
</comment>
<dbReference type="GO" id="GO:0016620">
    <property type="term" value="F:oxidoreductase activity, acting on the aldehyde or oxo group of donors, NAD or NADP as acceptor"/>
    <property type="evidence" value="ECO:0007669"/>
    <property type="project" value="InterPro"/>
</dbReference>
<reference evidence="4 5" key="1">
    <citation type="submission" date="2019-07" db="EMBL/GenBank/DDBJ databases">
        <title>R&amp;d 2014.</title>
        <authorList>
            <person name="Klenk H.-P."/>
        </authorList>
    </citation>
    <scope>NUCLEOTIDE SEQUENCE [LARGE SCALE GENOMIC DNA]</scope>
    <source>
        <strain evidence="4 5">DSM 43194</strain>
    </source>
</reference>
<dbReference type="InterPro" id="IPR050740">
    <property type="entry name" value="Aldehyde_DH_Superfamily"/>
</dbReference>
<dbReference type="RefSeq" id="WP_030531581.1">
    <property type="nucleotide sequence ID" value="NZ_JOIJ01000005.1"/>
</dbReference>
<organism evidence="4 5">
    <name type="scientific">Prauserella rugosa</name>
    <dbReference type="NCBI Taxonomy" id="43354"/>
    <lineage>
        <taxon>Bacteria</taxon>
        <taxon>Bacillati</taxon>
        <taxon>Actinomycetota</taxon>
        <taxon>Actinomycetes</taxon>
        <taxon>Pseudonocardiales</taxon>
        <taxon>Pseudonocardiaceae</taxon>
        <taxon>Prauserella</taxon>
    </lineage>
</organism>
<dbReference type="AlphaFoldDB" id="A0A660CEK1"/>
<dbReference type="EMBL" id="VLJV01000001">
    <property type="protein sequence ID" value="TWH20834.1"/>
    <property type="molecule type" value="Genomic_DNA"/>
</dbReference>
<dbReference type="Gene3D" id="3.40.309.10">
    <property type="entry name" value="Aldehyde Dehydrogenase, Chain A, domain 2"/>
    <property type="match status" value="1"/>
</dbReference>
<dbReference type="Pfam" id="PF00171">
    <property type="entry name" value="Aldedh"/>
    <property type="match status" value="1"/>
</dbReference>
<name>A0A660CEK1_9PSEU</name>
<feature type="region of interest" description="Disordered" evidence="2">
    <location>
        <begin position="1"/>
        <end position="25"/>
    </location>
</feature>
<dbReference type="InterPro" id="IPR016162">
    <property type="entry name" value="Ald_DH_N"/>
</dbReference>